<sequence length="59" mass="6923">MNLGKTQMNADIHTTTFKLQVWNSTALCLDLDKDEENLVWAKQAQYMSKLMHRDGEMDY</sequence>
<proteinExistence type="predicted"/>
<reference evidence="1 2" key="1">
    <citation type="submission" date="2020-03" db="EMBL/GenBank/DDBJ databases">
        <title>The Isolation and Genome Sequence of a Novel Cyanophage S-H34 from the Huanghai Sea, China.</title>
        <authorList>
            <person name="Jiang T."/>
        </authorList>
    </citation>
    <scope>NUCLEOTIDE SEQUENCE [LARGE SCALE GENOMIC DNA]</scope>
</reference>
<protein>
    <submittedName>
        <fullName evidence="1">Uncharacterized protein</fullName>
    </submittedName>
</protein>
<evidence type="ECO:0000313" key="1">
    <source>
        <dbReference type="EMBL" id="QIN96970.1"/>
    </source>
</evidence>
<dbReference type="KEGG" id="vg:77946848"/>
<accession>A0A6G8R733</accession>
<dbReference type="RefSeq" id="YP_010670638.1">
    <property type="nucleotide sequence ID" value="NC_070965.1"/>
</dbReference>
<dbReference type="EMBL" id="MT162467">
    <property type="protein sequence ID" value="QIN96970.1"/>
    <property type="molecule type" value="Genomic_DNA"/>
</dbReference>
<dbReference type="Proteomes" id="UP000501900">
    <property type="component" value="Genome"/>
</dbReference>
<keyword evidence="2" id="KW-1185">Reference proteome</keyword>
<dbReference type="GeneID" id="77946848"/>
<evidence type="ECO:0000313" key="2">
    <source>
        <dbReference type="Proteomes" id="UP000501900"/>
    </source>
</evidence>
<name>A0A6G8R733_9CAUD</name>
<organism evidence="1 2">
    <name type="scientific">Synechococcus phage S-H34</name>
    <dbReference type="NCBI Taxonomy" id="2718942"/>
    <lineage>
        <taxon>Viruses</taxon>
        <taxon>Duplodnaviria</taxon>
        <taxon>Heunggongvirae</taxon>
        <taxon>Uroviricota</taxon>
        <taxon>Caudoviricetes</taxon>
        <taxon>Pantevenvirales</taxon>
        <taxon>Kyanoviridae</taxon>
        <taxon>Makaravirus</taxon>
        <taxon>Makaravirus thirtyfour</taxon>
    </lineage>
</organism>